<sequence>MLGMRRIPRGIVDEQVARTKFTLRRHTPSAELREIVEYYWLLHWDLTEPYEQQVLPNLSVHVTFFPGATGVYGPAREVFTHRLEGRVRGIAARFRPGCFRSFLDAPVRTLAGRVVEVTKIFGTAAAEVQNARTDEDLITALDNLLRAHRRPFPAAARAAADAVETIAADPGITRVAQLSAATGTSIRALQRLFAEHVGSTPKWAIRIYRLDEAARRLAAEPAPDYAGLAARLGYSDQAHFIRDFRAVTGCSPAAFTRSAHRPVPDMRNGRRE</sequence>
<gene>
    <name evidence="5" type="ORF">GCM10022222_45380</name>
</gene>
<dbReference type="InterPro" id="IPR046532">
    <property type="entry name" value="DUF6597"/>
</dbReference>
<feature type="domain" description="HTH araC/xylS-type" evidence="4">
    <location>
        <begin position="157"/>
        <end position="258"/>
    </location>
</feature>
<evidence type="ECO:0000256" key="3">
    <source>
        <dbReference type="ARBA" id="ARBA00023163"/>
    </source>
</evidence>
<dbReference type="InterPro" id="IPR050204">
    <property type="entry name" value="AraC_XylS_family_regulators"/>
</dbReference>
<comment type="caution">
    <text evidence="5">The sequence shown here is derived from an EMBL/GenBank/DDBJ whole genome shotgun (WGS) entry which is preliminary data.</text>
</comment>
<dbReference type="InterPro" id="IPR009057">
    <property type="entry name" value="Homeodomain-like_sf"/>
</dbReference>
<accession>A0ABP6WVH3</accession>
<keyword evidence="1" id="KW-0805">Transcription regulation</keyword>
<dbReference type="EMBL" id="BAAAZN010000009">
    <property type="protein sequence ID" value="GAA3556611.1"/>
    <property type="molecule type" value="Genomic_DNA"/>
</dbReference>
<organism evidence="5 6">
    <name type="scientific">Amycolatopsis ultiminotia</name>
    <dbReference type="NCBI Taxonomy" id="543629"/>
    <lineage>
        <taxon>Bacteria</taxon>
        <taxon>Bacillati</taxon>
        <taxon>Actinomycetota</taxon>
        <taxon>Actinomycetes</taxon>
        <taxon>Pseudonocardiales</taxon>
        <taxon>Pseudonocardiaceae</taxon>
        <taxon>Amycolatopsis</taxon>
    </lineage>
</organism>
<dbReference type="PANTHER" id="PTHR46796">
    <property type="entry name" value="HTH-TYPE TRANSCRIPTIONAL ACTIVATOR RHAS-RELATED"/>
    <property type="match status" value="1"/>
</dbReference>
<evidence type="ECO:0000256" key="1">
    <source>
        <dbReference type="ARBA" id="ARBA00023015"/>
    </source>
</evidence>
<reference evidence="6" key="1">
    <citation type="journal article" date="2019" name="Int. J. Syst. Evol. Microbiol.">
        <title>The Global Catalogue of Microorganisms (GCM) 10K type strain sequencing project: providing services to taxonomists for standard genome sequencing and annotation.</title>
        <authorList>
            <consortium name="The Broad Institute Genomics Platform"/>
            <consortium name="The Broad Institute Genome Sequencing Center for Infectious Disease"/>
            <person name="Wu L."/>
            <person name="Ma J."/>
        </authorList>
    </citation>
    <scope>NUCLEOTIDE SEQUENCE [LARGE SCALE GENOMIC DNA]</scope>
    <source>
        <strain evidence="6">JCM 16898</strain>
    </source>
</reference>
<proteinExistence type="predicted"/>
<keyword evidence="3" id="KW-0804">Transcription</keyword>
<dbReference type="SMART" id="SM00342">
    <property type="entry name" value="HTH_ARAC"/>
    <property type="match status" value="1"/>
</dbReference>
<dbReference type="InterPro" id="IPR018060">
    <property type="entry name" value="HTH_AraC"/>
</dbReference>
<evidence type="ECO:0000313" key="5">
    <source>
        <dbReference type="EMBL" id="GAA3556611.1"/>
    </source>
</evidence>
<dbReference type="Gene3D" id="1.10.10.60">
    <property type="entry name" value="Homeodomain-like"/>
    <property type="match status" value="1"/>
</dbReference>
<evidence type="ECO:0000259" key="4">
    <source>
        <dbReference type="PROSITE" id="PS01124"/>
    </source>
</evidence>
<evidence type="ECO:0000313" key="6">
    <source>
        <dbReference type="Proteomes" id="UP001500689"/>
    </source>
</evidence>
<dbReference type="Pfam" id="PF20240">
    <property type="entry name" value="DUF6597"/>
    <property type="match status" value="1"/>
</dbReference>
<dbReference type="Proteomes" id="UP001500689">
    <property type="component" value="Unassembled WGS sequence"/>
</dbReference>
<keyword evidence="6" id="KW-1185">Reference proteome</keyword>
<protein>
    <submittedName>
        <fullName evidence="5">Helix-turn-helix domain-containing protein</fullName>
    </submittedName>
</protein>
<evidence type="ECO:0000256" key="2">
    <source>
        <dbReference type="ARBA" id="ARBA00023125"/>
    </source>
</evidence>
<keyword evidence="2" id="KW-0238">DNA-binding</keyword>
<dbReference type="Pfam" id="PF12833">
    <property type="entry name" value="HTH_18"/>
    <property type="match status" value="1"/>
</dbReference>
<dbReference type="PROSITE" id="PS01124">
    <property type="entry name" value="HTH_ARAC_FAMILY_2"/>
    <property type="match status" value="1"/>
</dbReference>
<dbReference type="SUPFAM" id="SSF46689">
    <property type="entry name" value="Homeodomain-like"/>
    <property type="match status" value="1"/>
</dbReference>
<name>A0ABP6WVH3_9PSEU</name>